<keyword evidence="2" id="KW-1185">Reference proteome</keyword>
<dbReference type="Proteomes" id="UP000324222">
    <property type="component" value="Unassembled WGS sequence"/>
</dbReference>
<evidence type="ECO:0000313" key="2">
    <source>
        <dbReference type="Proteomes" id="UP000324222"/>
    </source>
</evidence>
<comment type="caution">
    <text evidence="1">The sequence shown here is derived from an EMBL/GenBank/DDBJ whole genome shotgun (WGS) entry which is preliminary data.</text>
</comment>
<gene>
    <name evidence="1" type="ORF">E2C01_005572</name>
</gene>
<protein>
    <submittedName>
        <fullName evidence="1">Uncharacterized protein</fullName>
    </submittedName>
</protein>
<evidence type="ECO:0000313" key="1">
    <source>
        <dbReference type="EMBL" id="MPC12858.1"/>
    </source>
</evidence>
<dbReference type="AlphaFoldDB" id="A0A5B7CUN8"/>
<reference evidence="1 2" key="1">
    <citation type="submission" date="2019-05" db="EMBL/GenBank/DDBJ databases">
        <title>Another draft genome of Portunus trituberculatus and its Hox gene families provides insights of decapod evolution.</title>
        <authorList>
            <person name="Jeong J.-H."/>
            <person name="Song I."/>
            <person name="Kim S."/>
            <person name="Choi T."/>
            <person name="Kim D."/>
            <person name="Ryu S."/>
            <person name="Kim W."/>
        </authorList>
    </citation>
    <scope>NUCLEOTIDE SEQUENCE [LARGE SCALE GENOMIC DNA]</scope>
    <source>
        <tissue evidence="1">Muscle</tissue>
    </source>
</reference>
<dbReference type="EMBL" id="VSRR010000241">
    <property type="protein sequence ID" value="MPC12858.1"/>
    <property type="molecule type" value="Genomic_DNA"/>
</dbReference>
<organism evidence="1 2">
    <name type="scientific">Portunus trituberculatus</name>
    <name type="common">Swimming crab</name>
    <name type="synonym">Neptunus trituberculatus</name>
    <dbReference type="NCBI Taxonomy" id="210409"/>
    <lineage>
        <taxon>Eukaryota</taxon>
        <taxon>Metazoa</taxon>
        <taxon>Ecdysozoa</taxon>
        <taxon>Arthropoda</taxon>
        <taxon>Crustacea</taxon>
        <taxon>Multicrustacea</taxon>
        <taxon>Malacostraca</taxon>
        <taxon>Eumalacostraca</taxon>
        <taxon>Eucarida</taxon>
        <taxon>Decapoda</taxon>
        <taxon>Pleocyemata</taxon>
        <taxon>Brachyura</taxon>
        <taxon>Eubrachyura</taxon>
        <taxon>Portunoidea</taxon>
        <taxon>Portunidae</taxon>
        <taxon>Portuninae</taxon>
        <taxon>Portunus</taxon>
    </lineage>
</organism>
<accession>A0A5B7CUN8</accession>
<name>A0A5B7CUN8_PORTR</name>
<proteinExistence type="predicted"/>
<sequence length="100" mass="10879">MKTPSSPSCVVVCVVAAVVTICYGAKPKLRGGLENSKCAISVSLRGGGVPRARLWNLRVVSARVTIYLTDPFYHFSSLPFTAVTNLTVNVNNNERYQFIS</sequence>